<feature type="region of interest" description="Disordered" evidence="2">
    <location>
        <begin position="393"/>
        <end position="432"/>
    </location>
</feature>
<evidence type="ECO:0000256" key="1">
    <source>
        <dbReference type="PROSITE-ProRule" id="PRU00023"/>
    </source>
</evidence>
<accession>A0ABP0NQX9</accession>
<dbReference type="Gene3D" id="1.25.40.20">
    <property type="entry name" value="Ankyrin repeat-containing domain"/>
    <property type="match status" value="1"/>
</dbReference>
<keyword evidence="1" id="KW-0040">ANK repeat</keyword>
<reference evidence="3 4" key="1">
    <citation type="submission" date="2024-02" db="EMBL/GenBank/DDBJ databases">
        <authorList>
            <person name="Chen Y."/>
            <person name="Shah S."/>
            <person name="Dougan E. K."/>
            <person name="Thang M."/>
            <person name="Chan C."/>
        </authorList>
    </citation>
    <scope>NUCLEOTIDE SEQUENCE [LARGE SCALE GENOMIC DNA]</scope>
</reference>
<protein>
    <submittedName>
        <fullName evidence="3">Uncharacterized protein</fullName>
    </submittedName>
</protein>
<dbReference type="EMBL" id="CAXAMN010021984">
    <property type="protein sequence ID" value="CAK9065192.1"/>
    <property type="molecule type" value="Genomic_DNA"/>
</dbReference>
<evidence type="ECO:0000313" key="3">
    <source>
        <dbReference type="EMBL" id="CAK9065192.1"/>
    </source>
</evidence>
<dbReference type="PROSITE" id="PS50088">
    <property type="entry name" value="ANK_REPEAT"/>
    <property type="match status" value="1"/>
</dbReference>
<name>A0ABP0NQX9_9DINO</name>
<gene>
    <name evidence="3" type="ORF">CCMP2556_LOCUS32055</name>
</gene>
<dbReference type="InterPro" id="IPR036770">
    <property type="entry name" value="Ankyrin_rpt-contain_sf"/>
</dbReference>
<sequence length="432" mass="47250">MAYQNFHPAAMNTGESLLEYLQGAYMQDTPLELSEVTNLLKSGVDLSETDDGMPALHYACLNESTDPQQLFLVITSLLMHGADPKVKDSDDDTALEAILGMDDVEEEALQAHVAAARALIHSPDQPVGKDEVASICGWLRQNLPEAVQAQVLGDLEKRLGKEEVAKAWTSQMLLKYVENCAYDAKKPLQSTVVAQFIAAGADVCSKRNSASVLLLMILNPYSSFLEMTKICRMVIEKDPQSVCQRDGFKMTPFNWASDYENVSLQHGVSPPNPAVLLALVPSIFELCPDLAEGSGACCLKTTKTGQAAGAVMSGVSLRFLEGDRVLCRVEAPGNQTTWEEGVVVGLWYREKGWPPEFPGAPYEVKLDIGSHVYALVDHDGLIQREARQTVKATLPKSTGRFQKQRRDDGSWELLDTKSGKARACSPPDSDED</sequence>
<evidence type="ECO:0000313" key="4">
    <source>
        <dbReference type="Proteomes" id="UP001642484"/>
    </source>
</evidence>
<feature type="repeat" description="ANK" evidence="1">
    <location>
        <begin position="51"/>
        <end position="89"/>
    </location>
</feature>
<organism evidence="3 4">
    <name type="scientific">Durusdinium trenchii</name>
    <dbReference type="NCBI Taxonomy" id="1381693"/>
    <lineage>
        <taxon>Eukaryota</taxon>
        <taxon>Sar</taxon>
        <taxon>Alveolata</taxon>
        <taxon>Dinophyceae</taxon>
        <taxon>Suessiales</taxon>
        <taxon>Symbiodiniaceae</taxon>
        <taxon>Durusdinium</taxon>
    </lineage>
</organism>
<proteinExistence type="predicted"/>
<keyword evidence="4" id="KW-1185">Reference proteome</keyword>
<feature type="compositionally biased region" description="Basic and acidic residues" evidence="2">
    <location>
        <begin position="404"/>
        <end position="418"/>
    </location>
</feature>
<dbReference type="InterPro" id="IPR002110">
    <property type="entry name" value="Ankyrin_rpt"/>
</dbReference>
<comment type="caution">
    <text evidence="3">The sequence shown here is derived from an EMBL/GenBank/DDBJ whole genome shotgun (WGS) entry which is preliminary data.</text>
</comment>
<evidence type="ECO:0000256" key="2">
    <source>
        <dbReference type="SAM" id="MobiDB-lite"/>
    </source>
</evidence>
<dbReference type="SUPFAM" id="SSF48403">
    <property type="entry name" value="Ankyrin repeat"/>
    <property type="match status" value="1"/>
</dbReference>
<dbReference type="Proteomes" id="UP001642484">
    <property type="component" value="Unassembled WGS sequence"/>
</dbReference>